<reference evidence="1 2" key="1">
    <citation type="submission" date="2020-08" db="EMBL/GenBank/DDBJ databases">
        <title>Genomic Encyclopedia of Type Strains, Phase IV (KMG-IV): sequencing the most valuable type-strain genomes for metagenomic binning, comparative biology and taxonomic classification.</title>
        <authorList>
            <person name="Goeker M."/>
        </authorList>
    </citation>
    <scope>NUCLEOTIDE SEQUENCE [LARGE SCALE GENOMIC DNA]</scope>
    <source>
        <strain evidence="1 2">DSM 27568</strain>
    </source>
</reference>
<protein>
    <submittedName>
        <fullName evidence="1">Uncharacterized protein</fullName>
    </submittedName>
</protein>
<accession>A0A7W6FZ60</accession>
<name>A0A7W6FZ60_9SPHN</name>
<dbReference type="AlphaFoldDB" id="A0A7W6FZ60"/>
<evidence type="ECO:0000313" key="1">
    <source>
        <dbReference type="EMBL" id="MBB3940998.1"/>
    </source>
</evidence>
<dbReference type="Proteomes" id="UP000561459">
    <property type="component" value="Unassembled WGS sequence"/>
</dbReference>
<dbReference type="RefSeq" id="WP_058735394.1">
    <property type="nucleotide sequence ID" value="NZ_JACIDY010000006.1"/>
</dbReference>
<sequence>MSDIPTTTQGGSGETHGIGWNDAAELHKCADGGGLFHRLKTIRRGTLAELISFVLSLPDDQQGDYAIQKEGDHQLRIGEIRGLSRRPDFPTRHH</sequence>
<organism evidence="1 2">
    <name type="scientific">Novosphingobium fluoreni</name>
    <dbReference type="NCBI Taxonomy" id="1391222"/>
    <lineage>
        <taxon>Bacteria</taxon>
        <taxon>Pseudomonadati</taxon>
        <taxon>Pseudomonadota</taxon>
        <taxon>Alphaproteobacteria</taxon>
        <taxon>Sphingomonadales</taxon>
        <taxon>Sphingomonadaceae</taxon>
        <taxon>Novosphingobium</taxon>
    </lineage>
</organism>
<evidence type="ECO:0000313" key="2">
    <source>
        <dbReference type="Proteomes" id="UP000561459"/>
    </source>
</evidence>
<keyword evidence="2" id="KW-1185">Reference proteome</keyword>
<gene>
    <name evidence="1" type="ORF">GGR39_002661</name>
</gene>
<proteinExistence type="predicted"/>
<comment type="caution">
    <text evidence="1">The sequence shown here is derived from an EMBL/GenBank/DDBJ whole genome shotgun (WGS) entry which is preliminary data.</text>
</comment>
<dbReference type="EMBL" id="JACIDY010000006">
    <property type="protein sequence ID" value="MBB3940998.1"/>
    <property type="molecule type" value="Genomic_DNA"/>
</dbReference>